<keyword evidence="2" id="KW-0520">NAD</keyword>
<keyword evidence="3" id="KW-0479">Metal-binding</keyword>
<feature type="active site" description="Proton acceptor" evidence="3">
    <location>
        <position position="132"/>
    </location>
</feature>
<evidence type="ECO:0000313" key="5">
    <source>
        <dbReference type="EMBL" id="CEL99577.1"/>
    </source>
</evidence>
<dbReference type="EMBL" id="CDMY01000283">
    <property type="protein sequence ID" value="CEL99577.1"/>
    <property type="molecule type" value="Genomic_DNA"/>
</dbReference>
<dbReference type="Gene3D" id="3.30.1600.10">
    <property type="entry name" value="SIR2/SIRT2 'Small Domain"/>
    <property type="match status" value="1"/>
</dbReference>
<dbReference type="PANTHER" id="PTHR11085:SF10">
    <property type="entry name" value="NAD-DEPENDENT PROTEIN DEACYLASE SIRTUIN-5, MITOCHONDRIAL-RELATED"/>
    <property type="match status" value="1"/>
</dbReference>
<accession>A0A0G4EQ86</accession>
<feature type="binding site" evidence="3">
    <location>
        <position position="143"/>
    </location>
    <ligand>
        <name>Zn(2+)</name>
        <dbReference type="ChEBI" id="CHEBI:29105"/>
    </ligand>
</feature>
<dbReference type="FunCoup" id="A0A0G4EQ86">
    <property type="interactions" value="101"/>
</dbReference>
<dbReference type="GO" id="GO:0070403">
    <property type="term" value="F:NAD+ binding"/>
    <property type="evidence" value="ECO:0007669"/>
    <property type="project" value="InterPro"/>
</dbReference>
<evidence type="ECO:0000259" key="4">
    <source>
        <dbReference type="PROSITE" id="PS50305"/>
    </source>
</evidence>
<dbReference type="STRING" id="1169540.A0A0G4EQ86"/>
<dbReference type="PhylomeDB" id="A0A0G4EQ86"/>
<dbReference type="InterPro" id="IPR026591">
    <property type="entry name" value="Sirtuin_cat_small_dom_sf"/>
</dbReference>
<keyword evidence="6" id="KW-1185">Reference proteome</keyword>
<feature type="domain" description="Deacetylase sirtuin-type" evidence="4">
    <location>
        <begin position="11"/>
        <end position="275"/>
    </location>
</feature>
<dbReference type="AlphaFoldDB" id="A0A0G4EQ86"/>
<gene>
    <name evidence="5" type="ORF">Vbra_12645</name>
</gene>
<proteinExistence type="predicted"/>
<dbReference type="PANTHER" id="PTHR11085">
    <property type="entry name" value="NAD-DEPENDENT PROTEIN DEACYLASE SIRTUIN-5, MITOCHONDRIAL-RELATED"/>
    <property type="match status" value="1"/>
</dbReference>
<dbReference type="Gene3D" id="3.40.50.1220">
    <property type="entry name" value="TPP-binding domain"/>
    <property type="match status" value="1"/>
</dbReference>
<evidence type="ECO:0000313" key="6">
    <source>
        <dbReference type="Proteomes" id="UP000041254"/>
    </source>
</evidence>
<dbReference type="InterPro" id="IPR003000">
    <property type="entry name" value="Sirtuin"/>
</dbReference>
<dbReference type="PROSITE" id="PS50305">
    <property type="entry name" value="SIRTUIN"/>
    <property type="match status" value="1"/>
</dbReference>
<keyword evidence="3" id="KW-0862">Zinc</keyword>
<dbReference type="Proteomes" id="UP000041254">
    <property type="component" value="Unassembled WGS sequence"/>
</dbReference>
<name>A0A0G4EQ86_VITBC</name>
<feature type="binding site" evidence="3">
    <location>
        <position position="171"/>
    </location>
    <ligand>
        <name>Zn(2+)</name>
        <dbReference type="ChEBI" id="CHEBI:29105"/>
    </ligand>
</feature>
<organism evidence="5 6">
    <name type="scientific">Vitrella brassicaformis (strain CCMP3155)</name>
    <dbReference type="NCBI Taxonomy" id="1169540"/>
    <lineage>
        <taxon>Eukaryota</taxon>
        <taxon>Sar</taxon>
        <taxon>Alveolata</taxon>
        <taxon>Colpodellida</taxon>
        <taxon>Vitrellaceae</taxon>
        <taxon>Vitrella</taxon>
    </lineage>
</organism>
<dbReference type="InParanoid" id="A0A0G4EQ86"/>
<dbReference type="InterPro" id="IPR026590">
    <property type="entry name" value="Ssirtuin_cat_dom"/>
</dbReference>
<protein>
    <recommendedName>
        <fullName evidence="4">Deacetylase sirtuin-type domain-containing protein</fullName>
    </recommendedName>
</protein>
<evidence type="ECO:0000256" key="1">
    <source>
        <dbReference type="ARBA" id="ARBA00022679"/>
    </source>
</evidence>
<keyword evidence="1" id="KW-0808">Transferase</keyword>
<reference evidence="5 6" key="1">
    <citation type="submission" date="2014-11" db="EMBL/GenBank/DDBJ databases">
        <authorList>
            <person name="Zhu J."/>
            <person name="Qi W."/>
            <person name="Song R."/>
        </authorList>
    </citation>
    <scope>NUCLEOTIDE SEQUENCE [LARGE SCALE GENOMIC DNA]</scope>
</reference>
<dbReference type="OMA" id="LIHMHGE"/>
<feature type="binding site" evidence="3">
    <location>
        <position position="140"/>
    </location>
    <ligand>
        <name>Zn(2+)</name>
        <dbReference type="ChEBI" id="CHEBI:29105"/>
    </ligand>
</feature>
<dbReference type="InterPro" id="IPR050134">
    <property type="entry name" value="NAD-dep_sirtuin_deacylases"/>
</dbReference>
<dbReference type="OrthoDB" id="424302at2759"/>
<dbReference type="GO" id="GO:0017136">
    <property type="term" value="F:histone deacetylase activity, NAD-dependent"/>
    <property type="evidence" value="ECO:0007669"/>
    <property type="project" value="TreeGrafter"/>
</dbReference>
<sequence length="275" mass="30156">MGQLLSHFSRKETKVSSFHDLAEELVKAKHVVALTGAGVSAPSGIPTFRDPRDGIWRRYDPSICATIWGFRKHPDQLWRLLLDFCREVDPKPNPAHRALAMLEQLGCMHAIITQNIDGLHQEAGSSKVLEFHGNLMNSVCMSCRDKTPLNKDVMTNPATAPTALPPRCTKCDGILKPDAVLFGEAIPSYALWESRREAQRCDLMLVIGTSANVSPASDLPRLAMASQPPAKIIEISKTSTQLTHRVSDVIIKADCVGLSHTVEAVTRLKASSTRS</sequence>
<feature type="binding site" evidence="3">
    <location>
        <position position="168"/>
    </location>
    <ligand>
        <name>Zn(2+)</name>
        <dbReference type="ChEBI" id="CHEBI:29105"/>
    </ligand>
</feature>
<dbReference type="InterPro" id="IPR029035">
    <property type="entry name" value="DHS-like_NAD/FAD-binding_dom"/>
</dbReference>
<dbReference type="GO" id="GO:0046872">
    <property type="term" value="F:metal ion binding"/>
    <property type="evidence" value="ECO:0007669"/>
    <property type="project" value="UniProtKB-KW"/>
</dbReference>
<dbReference type="GO" id="GO:0005634">
    <property type="term" value="C:nucleus"/>
    <property type="evidence" value="ECO:0007669"/>
    <property type="project" value="TreeGrafter"/>
</dbReference>
<dbReference type="VEuPathDB" id="CryptoDB:Vbra_12645"/>
<dbReference type="SUPFAM" id="SSF52467">
    <property type="entry name" value="DHS-like NAD/FAD-binding domain"/>
    <property type="match status" value="1"/>
</dbReference>
<evidence type="ECO:0000256" key="3">
    <source>
        <dbReference type="PROSITE-ProRule" id="PRU00236"/>
    </source>
</evidence>
<dbReference type="CDD" id="cd01407">
    <property type="entry name" value="SIR2-fam"/>
    <property type="match status" value="1"/>
</dbReference>
<dbReference type="Pfam" id="PF02146">
    <property type="entry name" value="SIR2"/>
    <property type="match status" value="1"/>
</dbReference>
<evidence type="ECO:0000256" key="2">
    <source>
        <dbReference type="ARBA" id="ARBA00023027"/>
    </source>
</evidence>